<feature type="transmembrane region" description="Helical" evidence="7">
    <location>
        <begin position="280"/>
        <end position="306"/>
    </location>
</feature>
<dbReference type="RefSeq" id="WP_160776603.1">
    <property type="nucleotide sequence ID" value="NZ_WUMV01000007.1"/>
</dbReference>
<feature type="transmembrane region" description="Helical" evidence="7">
    <location>
        <begin position="233"/>
        <end position="260"/>
    </location>
</feature>
<keyword evidence="4 7" id="KW-0812">Transmembrane</keyword>
<dbReference type="PANTHER" id="PTHR43163">
    <property type="entry name" value="DIPEPTIDE TRANSPORT SYSTEM PERMEASE PROTEIN DPPB-RELATED"/>
    <property type="match status" value="1"/>
</dbReference>
<dbReference type="InterPro" id="IPR045621">
    <property type="entry name" value="BPD_transp_1_N"/>
</dbReference>
<dbReference type="CDD" id="cd06261">
    <property type="entry name" value="TM_PBP2"/>
    <property type="match status" value="1"/>
</dbReference>
<proteinExistence type="inferred from homology"/>
<evidence type="ECO:0000313" key="10">
    <source>
        <dbReference type="Proteomes" id="UP000433101"/>
    </source>
</evidence>
<evidence type="ECO:0000256" key="6">
    <source>
        <dbReference type="ARBA" id="ARBA00023136"/>
    </source>
</evidence>
<evidence type="ECO:0000256" key="2">
    <source>
        <dbReference type="ARBA" id="ARBA00022448"/>
    </source>
</evidence>
<evidence type="ECO:0000256" key="3">
    <source>
        <dbReference type="ARBA" id="ARBA00022475"/>
    </source>
</evidence>
<evidence type="ECO:0000256" key="4">
    <source>
        <dbReference type="ARBA" id="ARBA00022692"/>
    </source>
</evidence>
<dbReference type="InterPro" id="IPR035906">
    <property type="entry name" value="MetI-like_sf"/>
</dbReference>
<dbReference type="GO" id="GO:0005886">
    <property type="term" value="C:plasma membrane"/>
    <property type="evidence" value="ECO:0007669"/>
    <property type="project" value="UniProtKB-SubCell"/>
</dbReference>
<dbReference type="Pfam" id="PF19300">
    <property type="entry name" value="BPD_transp_1_N"/>
    <property type="match status" value="1"/>
</dbReference>
<evidence type="ECO:0000313" key="9">
    <source>
        <dbReference type="EMBL" id="MXN66368.1"/>
    </source>
</evidence>
<keyword evidence="2 7" id="KW-0813">Transport</keyword>
<protein>
    <submittedName>
        <fullName evidence="9">ABC transporter permease subunit</fullName>
    </submittedName>
</protein>
<keyword evidence="5 7" id="KW-1133">Transmembrane helix</keyword>
<evidence type="ECO:0000256" key="7">
    <source>
        <dbReference type="RuleBase" id="RU363032"/>
    </source>
</evidence>
<dbReference type="AlphaFoldDB" id="A0A7X3LWJ5"/>
<gene>
    <name evidence="9" type="ORF">GR183_15745</name>
</gene>
<comment type="subcellular location">
    <subcellularLocation>
        <location evidence="1 7">Cell membrane</location>
        <topology evidence="1 7">Multi-pass membrane protein</topology>
    </subcellularLocation>
</comment>
<dbReference type="Gene3D" id="1.10.3720.10">
    <property type="entry name" value="MetI-like"/>
    <property type="match status" value="1"/>
</dbReference>
<evidence type="ECO:0000256" key="5">
    <source>
        <dbReference type="ARBA" id="ARBA00022989"/>
    </source>
</evidence>
<comment type="similarity">
    <text evidence="7">Belongs to the binding-protein-dependent transport system permease family.</text>
</comment>
<reference evidence="9 10" key="1">
    <citation type="submission" date="2019-12" db="EMBL/GenBank/DDBJ databases">
        <authorList>
            <person name="Li M."/>
        </authorList>
    </citation>
    <scope>NUCLEOTIDE SEQUENCE [LARGE SCALE GENOMIC DNA]</scope>
    <source>
        <strain evidence="9 10">GBMRC 2046</strain>
    </source>
</reference>
<keyword evidence="10" id="KW-1185">Reference proteome</keyword>
<feature type="transmembrane region" description="Helical" evidence="7">
    <location>
        <begin position="9"/>
        <end position="30"/>
    </location>
</feature>
<comment type="caution">
    <text evidence="9">The sequence shown here is derived from an EMBL/GenBank/DDBJ whole genome shotgun (WGS) entry which is preliminary data.</text>
</comment>
<feature type="transmembrane region" description="Helical" evidence="7">
    <location>
        <begin position="99"/>
        <end position="122"/>
    </location>
</feature>
<feature type="transmembrane region" description="Helical" evidence="7">
    <location>
        <begin position="134"/>
        <end position="157"/>
    </location>
</feature>
<sequence>MGRYIIQRVALGLAILLVAISVLYALMITLPGDPTTVFLGPRATDEMRAVFSERLGLNNPVPVQILQFWGRIFSGDLGEDVLRNRPVATPVFAALPNTLILVLASIGWSAALGILLGAFSAACRNSLVDRVTGVLSVAMLAAPSFVVALWSLLIFAVVLNWFPAIGAGEHGDLADRIHHLVLPSFAIGLAWVGYIARIVRASMLEVMGENHIRTARAFGLPPHKIIYRYALRIAVLPAVSVLGVGVGGLLSSAVFAEIVFARPGIGRLIYESVISRNYPVVMGSMLVAIAFFVMCTLAADLVNAMLDPRLRTSKKS</sequence>
<feature type="domain" description="ABC transmembrane type-1" evidence="8">
    <location>
        <begin position="95"/>
        <end position="303"/>
    </location>
</feature>
<dbReference type="SUPFAM" id="SSF161098">
    <property type="entry name" value="MetI-like"/>
    <property type="match status" value="1"/>
</dbReference>
<dbReference type="PANTHER" id="PTHR43163:SF6">
    <property type="entry name" value="DIPEPTIDE TRANSPORT SYSTEM PERMEASE PROTEIN DPPB-RELATED"/>
    <property type="match status" value="1"/>
</dbReference>
<keyword evidence="6 7" id="KW-0472">Membrane</keyword>
<organism evidence="9 10">
    <name type="scientific">Stappia sediminis</name>
    <dbReference type="NCBI Taxonomy" id="2692190"/>
    <lineage>
        <taxon>Bacteria</taxon>
        <taxon>Pseudomonadati</taxon>
        <taxon>Pseudomonadota</taxon>
        <taxon>Alphaproteobacteria</taxon>
        <taxon>Hyphomicrobiales</taxon>
        <taxon>Stappiaceae</taxon>
        <taxon>Stappia</taxon>
    </lineage>
</organism>
<accession>A0A7X3LWJ5</accession>
<dbReference type="Proteomes" id="UP000433101">
    <property type="component" value="Unassembled WGS sequence"/>
</dbReference>
<feature type="transmembrane region" description="Helical" evidence="7">
    <location>
        <begin position="177"/>
        <end position="196"/>
    </location>
</feature>
<evidence type="ECO:0000256" key="1">
    <source>
        <dbReference type="ARBA" id="ARBA00004651"/>
    </source>
</evidence>
<keyword evidence="3" id="KW-1003">Cell membrane</keyword>
<name>A0A7X3LWJ5_9HYPH</name>
<dbReference type="GO" id="GO:0055085">
    <property type="term" value="P:transmembrane transport"/>
    <property type="evidence" value="ECO:0007669"/>
    <property type="project" value="InterPro"/>
</dbReference>
<dbReference type="PROSITE" id="PS50928">
    <property type="entry name" value="ABC_TM1"/>
    <property type="match status" value="1"/>
</dbReference>
<evidence type="ECO:0000259" key="8">
    <source>
        <dbReference type="PROSITE" id="PS50928"/>
    </source>
</evidence>
<dbReference type="Pfam" id="PF00528">
    <property type="entry name" value="BPD_transp_1"/>
    <property type="match status" value="1"/>
</dbReference>
<dbReference type="InterPro" id="IPR000515">
    <property type="entry name" value="MetI-like"/>
</dbReference>
<dbReference type="EMBL" id="WUMV01000007">
    <property type="protein sequence ID" value="MXN66368.1"/>
    <property type="molecule type" value="Genomic_DNA"/>
</dbReference>